<keyword evidence="2" id="KW-1185">Reference proteome</keyword>
<evidence type="ECO:0000313" key="1">
    <source>
        <dbReference type="EMBL" id="ABQ27252.1"/>
    </source>
</evidence>
<accession>A5G634</accession>
<dbReference type="KEGG" id="gur:Gura_3081"/>
<organism evidence="1 2">
    <name type="scientific">Geotalea uraniireducens (strain Rf4)</name>
    <name type="common">Geobacter uraniireducens</name>
    <dbReference type="NCBI Taxonomy" id="351605"/>
    <lineage>
        <taxon>Bacteria</taxon>
        <taxon>Pseudomonadati</taxon>
        <taxon>Thermodesulfobacteriota</taxon>
        <taxon>Desulfuromonadia</taxon>
        <taxon>Geobacterales</taxon>
        <taxon>Geobacteraceae</taxon>
        <taxon>Geotalea</taxon>
    </lineage>
</organism>
<proteinExistence type="predicted"/>
<dbReference type="HOGENOM" id="CLU_2450422_0_0_7"/>
<name>A5G634_GEOUR</name>
<reference evidence="1 2" key="1">
    <citation type="submission" date="2007-05" db="EMBL/GenBank/DDBJ databases">
        <title>Complete sequence of Geobacter uraniireducens Rf4.</title>
        <authorList>
            <consortium name="US DOE Joint Genome Institute"/>
            <person name="Copeland A."/>
            <person name="Lucas S."/>
            <person name="Lapidus A."/>
            <person name="Barry K."/>
            <person name="Detter J.C."/>
            <person name="Glavina del Rio T."/>
            <person name="Hammon N."/>
            <person name="Israni S."/>
            <person name="Dalin E."/>
            <person name="Tice H."/>
            <person name="Pitluck S."/>
            <person name="Chertkov O."/>
            <person name="Brettin T."/>
            <person name="Bruce D."/>
            <person name="Han C."/>
            <person name="Schmutz J."/>
            <person name="Larimer F."/>
            <person name="Land M."/>
            <person name="Hauser L."/>
            <person name="Kyrpides N."/>
            <person name="Mikhailova N."/>
            <person name="Shelobolina E."/>
            <person name="Aklujkar M."/>
            <person name="Lovley D."/>
            <person name="Richardson P."/>
        </authorList>
    </citation>
    <scope>NUCLEOTIDE SEQUENCE [LARGE SCALE GENOMIC DNA]</scope>
    <source>
        <strain evidence="1 2">Rf4</strain>
    </source>
</reference>
<dbReference type="Proteomes" id="UP000006695">
    <property type="component" value="Chromosome"/>
</dbReference>
<protein>
    <submittedName>
        <fullName evidence="1">Uncharacterized protein</fullName>
    </submittedName>
</protein>
<dbReference type="AlphaFoldDB" id="A5G634"/>
<dbReference type="EMBL" id="CP000698">
    <property type="protein sequence ID" value="ABQ27252.1"/>
    <property type="molecule type" value="Genomic_DNA"/>
</dbReference>
<evidence type="ECO:0000313" key="2">
    <source>
        <dbReference type="Proteomes" id="UP000006695"/>
    </source>
</evidence>
<gene>
    <name evidence="1" type="ordered locus">Gura_3081</name>
</gene>
<sequence length="89" mass="10251">MRYASWHPVCYRHKGALLSSEDESAPFFIGLRGIAMEKIIRKPGLDPEWKRKLTECMKEIGLLSAPCLQVTINVADYRVSDVMKQERLK</sequence>